<feature type="compositionally biased region" description="Low complexity" evidence="1">
    <location>
        <begin position="228"/>
        <end position="243"/>
    </location>
</feature>
<feature type="compositionally biased region" description="Polar residues" evidence="1">
    <location>
        <begin position="215"/>
        <end position="227"/>
    </location>
</feature>
<proteinExistence type="predicted"/>
<dbReference type="AlphaFoldDB" id="A0A8S1LYQ6"/>
<keyword evidence="3" id="KW-1185">Reference proteome</keyword>
<feature type="region of interest" description="Disordered" evidence="1">
    <location>
        <begin position="215"/>
        <end position="288"/>
    </location>
</feature>
<evidence type="ECO:0000256" key="1">
    <source>
        <dbReference type="SAM" id="MobiDB-lite"/>
    </source>
</evidence>
<dbReference type="OrthoDB" id="311339at2759"/>
<sequence length="288" mass="34130">MGCSQEKTNKTLQPYMTEPNLRIMIDQLQKYANLNKEKQANEGLQWELQLQQMLHNTQRDKDLEYQLFSKLCQKLKYLETMDFIILHSQILLDQTHVIVRSQGQTQSVQHLIVYIESIIYASQKLNFDRAQQFNNYFQFYFKLDPNDLKKVSPEIMNLHKTPIPSSSEINEYVKKFAQKYGFSQNQINFAGHQFQIEDQNPPQNQISPNFQFNNQLNYPPQSQSQILNNNQNDNNNRNNQQNNLEGNPYYQINPNLQNPQNYAFNLPPHLQPQKPNIKLSLDQKYEKK</sequence>
<accession>A0A8S1LYQ6</accession>
<reference evidence="2" key="1">
    <citation type="submission" date="2021-01" db="EMBL/GenBank/DDBJ databases">
        <authorList>
            <consortium name="Genoscope - CEA"/>
            <person name="William W."/>
        </authorList>
    </citation>
    <scope>NUCLEOTIDE SEQUENCE</scope>
</reference>
<evidence type="ECO:0000313" key="3">
    <source>
        <dbReference type="Proteomes" id="UP000692954"/>
    </source>
</evidence>
<organism evidence="2 3">
    <name type="scientific">Paramecium sonneborni</name>
    <dbReference type="NCBI Taxonomy" id="65129"/>
    <lineage>
        <taxon>Eukaryota</taxon>
        <taxon>Sar</taxon>
        <taxon>Alveolata</taxon>
        <taxon>Ciliophora</taxon>
        <taxon>Intramacronucleata</taxon>
        <taxon>Oligohymenophorea</taxon>
        <taxon>Peniculida</taxon>
        <taxon>Parameciidae</taxon>
        <taxon>Paramecium</taxon>
    </lineage>
</organism>
<gene>
    <name evidence="2" type="ORF">PSON_ATCC_30995.1.T0260137</name>
</gene>
<feature type="compositionally biased region" description="Polar residues" evidence="1">
    <location>
        <begin position="250"/>
        <end position="263"/>
    </location>
</feature>
<dbReference type="EMBL" id="CAJJDN010000026">
    <property type="protein sequence ID" value="CAD8069966.1"/>
    <property type="molecule type" value="Genomic_DNA"/>
</dbReference>
<protein>
    <submittedName>
        <fullName evidence="2">Uncharacterized protein</fullName>
    </submittedName>
</protein>
<dbReference type="Proteomes" id="UP000692954">
    <property type="component" value="Unassembled WGS sequence"/>
</dbReference>
<evidence type="ECO:0000313" key="2">
    <source>
        <dbReference type="EMBL" id="CAD8069966.1"/>
    </source>
</evidence>
<name>A0A8S1LYQ6_9CILI</name>
<comment type="caution">
    <text evidence="2">The sequence shown here is derived from an EMBL/GenBank/DDBJ whole genome shotgun (WGS) entry which is preliminary data.</text>
</comment>